<evidence type="ECO:0000256" key="4">
    <source>
        <dbReference type="ARBA" id="ARBA00022801"/>
    </source>
</evidence>
<evidence type="ECO:0000313" key="8">
    <source>
        <dbReference type="Proteomes" id="UP000184315"/>
    </source>
</evidence>
<sequence>MNQSLIAEAEACFQQSIRFYNGKPVGTVAATEKVLVEEQLNYNECFIRDFFPCGLAFLMQGKRDIVKNFLEVTLGLQLDWESPIKGEGLFAEVRQALLTQDPQNEEWVRPGQGLMPASFLVVNQQEIKADFGQRAIGRVTPVDSGLWWIFLLKIYEKACDQANVPEEKIAHRPEFQRGMKLLLDLCLAKRFDMTPTMLVPEGAFMIDRRMGVYGHPIEIQALFYIALKVGLELLNPEDIQLLDLENRCHRLIKYIRHHYWLDPGLLRRVYRYQTEEFGETALNKFNIYANTVPGWVLRWLDRKGGYLVGNVGVGWIDFRFFTQGNLLSIISSLTTPKQSQAILTLIEQQWLSLIGEMPMKICYPAVSGRDWEIITGCDPKNVPWSYHNGGNWPVLMWSLAAASVKMGQAEIATHAITIAEKNLMKDEWPEYYDDEDGNIIGRQARLYQTWTISGYLVAQYLLQNPQYLDLISFSASPDD</sequence>
<organism evidence="7 8">
    <name type="scientific">Planktothrix tepida PCC 9214</name>
    <dbReference type="NCBI Taxonomy" id="671072"/>
    <lineage>
        <taxon>Bacteria</taxon>
        <taxon>Bacillati</taxon>
        <taxon>Cyanobacteriota</taxon>
        <taxon>Cyanophyceae</taxon>
        <taxon>Oscillatoriophycideae</taxon>
        <taxon>Oscillatoriales</taxon>
        <taxon>Microcoleaceae</taxon>
        <taxon>Planktothrix</taxon>
    </lineage>
</organism>
<gene>
    <name evidence="7" type="ORF">PL9214480035</name>
</gene>
<dbReference type="PANTHER" id="PTHR31916">
    <property type="match status" value="1"/>
</dbReference>
<dbReference type="EMBL" id="CZDF01000153">
    <property type="protein sequence ID" value="CUR32427.1"/>
    <property type="molecule type" value="Genomic_DNA"/>
</dbReference>
<keyword evidence="5" id="KW-0119">Carbohydrate metabolism</keyword>
<name>A0A1J1LIV1_9CYAN</name>
<dbReference type="PANTHER" id="PTHR31916:SF28">
    <property type="entry name" value="NEUTRAL_ALKALINE INVERTASE 3, CHLOROPLASTIC"/>
    <property type="match status" value="1"/>
</dbReference>
<evidence type="ECO:0000256" key="5">
    <source>
        <dbReference type="ARBA" id="ARBA00023277"/>
    </source>
</evidence>
<dbReference type="GO" id="GO:0004575">
    <property type="term" value="F:sucrose alpha-glucosidase activity"/>
    <property type="evidence" value="ECO:0007669"/>
    <property type="project" value="TreeGrafter"/>
</dbReference>
<keyword evidence="6" id="KW-0326">Glycosidase</keyword>
<dbReference type="Gene3D" id="1.50.10.10">
    <property type="match status" value="1"/>
</dbReference>
<dbReference type="OrthoDB" id="501302at2"/>
<accession>A0A1J1LIV1</accession>
<keyword evidence="4" id="KW-0378">Hydrolase</keyword>
<dbReference type="InterPro" id="IPR012341">
    <property type="entry name" value="6hp_glycosidase-like_sf"/>
</dbReference>
<dbReference type="InterPro" id="IPR024746">
    <property type="entry name" value="Glyco_hydro_100"/>
</dbReference>
<dbReference type="RefSeq" id="WP_072719173.1">
    <property type="nucleotide sequence ID" value="NZ_LN889800.1"/>
</dbReference>
<keyword evidence="8" id="KW-1185">Reference proteome</keyword>
<evidence type="ECO:0000256" key="6">
    <source>
        <dbReference type="ARBA" id="ARBA00023295"/>
    </source>
</evidence>
<comment type="catalytic activity">
    <reaction evidence="1">
        <text>Hydrolysis of terminal non-reducing beta-D-fructofuranoside residues in beta-D-fructofuranosides.</text>
        <dbReference type="EC" id="3.2.1.26"/>
    </reaction>
</comment>
<proteinExistence type="inferred from homology"/>
<evidence type="ECO:0000256" key="1">
    <source>
        <dbReference type="ARBA" id="ARBA00000094"/>
    </source>
</evidence>
<dbReference type="GO" id="GO:0005987">
    <property type="term" value="P:sucrose catabolic process"/>
    <property type="evidence" value="ECO:0007669"/>
    <property type="project" value="TreeGrafter"/>
</dbReference>
<comment type="similarity">
    <text evidence="2">Belongs to the glycosyl hydrolase 100 family.</text>
</comment>
<evidence type="ECO:0000256" key="2">
    <source>
        <dbReference type="ARBA" id="ARBA00007671"/>
    </source>
</evidence>
<evidence type="ECO:0000313" key="7">
    <source>
        <dbReference type="EMBL" id="CUR32427.1"/>
    </source>
</evidence>
<dbReference type="GO" id="GO:0033926">
    <property type="term" value="F:endo-alpha-N-acetylgalactosaminidase activity"/>
    <property type="evidence" value="ECO:0007669"/>
    <property type="project" value="InterPro"/>
</dbReference>
<dbReference type="STRING" id="671072.PL9214480035"/>
<dbReference type="EC" id="3.2.1.26" evidence="3"/>
<reference evidence="8" key="1">
    <citation type="submission" date="2015-10" db="EMBL/GenBank/DDBJ databases">
        <authorList>
            <person name="Regsiter A."/>
            <person name="william w."/>
        </authorList>
    </citation>
    <scope>NUCLEOTIDE SEQUENCE [LARGE SCALE GENOMIC DNA]</scope>
</reference>
<evidence type="ECO:0000256" key="3">
    <source>
        <dbReference type="ARBA" id="ARBA00012758"/>
    </source>
</evidence>
<dbReference type="Pfam" id="PF12899">
    <property type="entry name" value="Glyco_hydro_100"/>
    <property type="match status" value="1"/>
</dbReference>
<protein>
    <recommendedName>
        <fullName evidence="3">beta-fructofuranosidase</fullName>
        <ecNumber evidence="3">3.2.1.26</ecNumber>
    </recommendedName>
</protein>
<dbReference type="InterPro" id="IPR008928">
    <property type="entry name" value="6-hairpin_glycosidase_sf"/>
</dbReference>
<dbReference type="Proteomes" id="UP000184315">
    <property type="component" value="Unassembled WGS sequence"/>
</dbReference>
<dbReference type="AlphaFoldDB" id="A0A1J1LIV1"/>
<dbReference type="SUPFAM" id="SSF48208">
    <property type="entry name" value="Six-hairpin glycosidases"/>
    <property type="match status" value="1"/>
</dbReference>